<dbReference type="HOGENOM" id="CLU_1431520_0_0_1"/>
<reference evidence="3" key="1">
    <citation type="journal article" date="2013" name="Nature">
        <title>Pan genome of the phytoplankton Emiliania underpins its global distribution.</title>
        <authorList>
            <person name="Read B.A."/>
            <person name="Kegel J."/>
            <person name="Klute M.J."/>
            <person name="Kuo A."/>
            <person name="Lefebvre S.C."/>
            <person name="Maumus F."/>
            <person name="Mayer C."/>
            <person name="Miller J."/>
            <person name="Monier A."/>
            <person name="Salamov A."/>
            <person name="Young J."/>
            <person name="Aguilar M."/>
            <person name="Claverie J.M."/>
            <person name="Frickenhaus S."/>
            <person name="Gonzalez K."/>
            <person name="Herman E.K."/>
            <person name="Lin Y.C."/>
            <person name="Napier J."/>
            <person name="Ogata H."/>
            <person name="Sarno A.F."/>
            <person name="Shmutz J."/>
            <person name="Schroeder D."/>
            <person name="de Vargas C."/>
            <person name="Verret F."/>
            <person name="von Dassow P."/>
            <person name="Valentin K."/>
            <person name="Van de Peer Y."/>
            <person name="Wheeler G."/>
            <person name="Dacks J.B."/>
            <person name="Delwiche C.F."/>
            <person name="Dyhrman S.T."/>
            <person name="Glockner G."/>
            <person name="John U."/>
            <person name="Richards T."/>
            <person name="Worden A.Z."/>
            <person name="Zhang X."/>
            <person name="Grigoriev I.V."/>
            <person name="Allen A.E."/>
            <person name="Bidle K."/>
            <person name="Borodovsky M."/>
            <person name="Bowler C."/>
            <person name="Brownlee C."/>
            <person name="Cock J.M."/>
            <person name="Elias M."/>
            <person name="Gladyshev V.N."/>
            <person name="Groth M."/>
            <person name="Guda C."/>
            <person name="Hadaegh A."/>
            <person name="Iglesias-Rodriguez M.D."/>
            <person name="Jenkins J."/>
            <person name="Jones B.M."/>
            <person name="Lawson T."/>
            <person name="Leese F."/>
            <person name="Lindquist E."/>
            <person name="Lobanov A."/>
            <person name="Lomsadze A."/>
            <person name="Malik S.B."/>
            <person name="Marsh M.E."/>
            <person name="Mackinder L."/>
            <person name="Mock T."/>
            <person name="Mueller-Roeber B."/>
            <person name="Pagarete A."/>
            <person name="Parker M."/>
            <person name="Probert I."/>
            <person name="Quesneville H."/>
            <person name="Raines C."/>
            <person name="Rensing S.A."/>
            <person name="Riano-Pachon D.M."/>
            <person name="Richier S."/>
            <person name="Rokitta S."/>
            <person name="Shiraiwa Y."/>
            <person name="Soanes D.M."/>
            <person name="van der Giezen M."/>
            <person name="Wahlund T.M."/>
            <person name="Williams B."/>
            <person name="Wilson W."/>
            <person name="Wolfe G."/>
            <person name="Wurch L.L."/>
        </authorList>
    </citation>
    <scope>NUCLEOTIDE SEQUENCE</scope>
</reference>
<dbReference type="Proteomes" id="UP000013827">
    <property type="component" value="Unassembled WGS sequence"/>
</dbReference>
<dbReference type="GeneID" id="17287314"/>
<name>A0A0D3L209_EMIH1</name>
<dbReference type="KEGG" id="ehx:EMIHUDRAFT_431914"/>
<reference evidence="2" key="2">
    <citation type="submission" date="2024-10" db="UniProtKB">
        <authorList>
            <consortium name="EnsemblProtists"/>
        </authorList>
    </citation>
    <scope>IDENTIFICATION</scope>
</reference>
<protein>
    <submittedName>
        <fullName evidence="2">Uncharacterized protein</fullName>
    </submittedName>
</protein>
<keyword evidence="1" id="KW-0812">Transmembrane</keyword>
<feature type="transmembrane region" description="Helical" evidence="1">
    <location>
        <begin position="30"/>
        <end position="56"/>
    </location>
</feature>
<organism evidence="2 3">
    <name type="scientific">Emiliania huxleyi (strain CCMP1516)</name>
    <dbReference type="NCBI Taxonomy" id="280463"/>
    <lineage>
        <taxon>Eukaryota</taxon>
        <taxon>Haptista</taxon>
        <taxon>Haptophyta</taxon>
        <taxon>Prymnesiophyceae</taxon>
        <taxon>Isochrysidales</taxon>
        <taxon>Noelaerhabdaceae</taxon>
        <taxon>Emiliania</taxon>
    </lineage>
</organism>
<dbReference type="PaxDb" id="2903-EOD42044"/>
<evidence type="ECO:0000313" key="3">
    <source>
        <dbReference type="Proteomes" id="UP000013827"/>
    </source>
</evidence>
<keyword evidence="3" id="KW-1185">Reference proteome</keyword>
<proteinExistence type="predicted"/>
<dbReference type="RefSeq" id="XP_005794473.1">
    <property type="nucleotide sequence ID" value="XM_005794416.1"/>
</dbReference>
<evidence type="ECO:0000313" key="2">
    <source>
        <dbReference type="EnsemblProtists" id="EOD42044"/>
    </source>
</evidence>
<dbReference type="EnsemblProtists" id="EOD42044">
    <property type="protein sequence ID" value="EOD42044"/>
    <property type="gene ID" value="EMIHUDRAFT_431914"/>
</dbReference>
<keyword evidence="1" id="KW-1133">Transmembrane helix</keyword>
<dbReference type="AlphaFoldDB" id="A0A0D3L209"/>
<sequence length="190" mass="20361">MRAHLDTIRSGGRDTGTAERRLAQLQQERVAIFTHASNVLTTVFVLLIGAAVVIALHRSPQPVMPPPAAPPQPPTARSLPDACIAEDELRAAVARAGREAAWHAAQRPISACLAAAVSARATCHDARAVRAVALCTYGPDASVLFPDQHCMMTLCAPRACVMGEARLRLCRSCVCPAVWTRELVQHALYV</sequence>
<accession>A0A0D3L209</accession>
<evidence type="ECO:0000256" key="1">
    <source>
        <dbReference type="SAM" id="Phobius"/>
    </source>
</evidence>
<keyword evidence="1" id="KW-0472">Membrane</keyword>